<gene>
    <name evidence="1" type="ORF">LPB301_15980</name>
</gene>
<evidence type="ECO:0008006" key="3">
    <source>
        <dbReference type="Google" id="ProtNLM"/>
    </source>
</evidence>
<reference evidence="2" key="1">
    <citation type="submission" date="2016-02" db="EMBL/GenBank/DDBJ databases">
        <title>Paenibacillus sp. LPB0068, isolated from Crassostrea gigas.</title>
        <authorList>
            <person name="Shin S.-K."/>
            <person name="Yi H."/>
        </authorList>
    </citation>
    <scope>NUCLEOTIDE SEQUENCE [LARGE SCALE GENOMIC DNA]</scope>
    <source>
        <strain evidence="2">KCTC 23969</strain>
    </source>
</reference>
<evidence type="ECO:0000313" key="1">
    <source>
        <dbReference type="EMBL" id="OBY61560.1"/>
    </source>
</evidence>
<dbReference type="AlphaFoldDB" id="A0A1B8TPI2"/>
<dbReference type="RefSeq" id="WP_068364532.1">
    <property type="nucleotide sequence ID" value="NZ_CP019337.1"/>
</dbReference>
<organism evidence="1 2">
    <name type="scientific">Polaribacter reichenbachii</name>
    <dbReference type="NCBI Taxonomy" id="996801"/>
    <lineage>
        <taxon>Bacteria</taxon>
        <taxon>Pseudomonadati</taxon>
        <taxon>Bacteroidota</taxon>
        <taxon>Flavobacteriia</taxon>
        <taxon>Flavobacteriales</taxon>
        <taxon>Flavobacteriaceae</taxon>
    </lineage>
</organism>
<proteinExistence type="predicted"/>
<accession>A0A1B8TPI2</accession>
<protein>
    <recommendedName>
        <fullName evidence="3">Cell envelope biogenesis protein OmpA</fullName>
    </recommendedName>
</protein>
<dbReference type="STRING" id="996801.BW723_11795"/>
<dbReference type="Proteomes" id="UP000092612">
    <property type="component" value="Unassembled WGS sequence"/>
</dbReference>
<sequence>MKNTTVNHKTDNRFELLKELLLTEDRKELEALSAKFLEKTEVKKEVSPVIDDKIDDFKNNFSNHFGGHITEAIKVQIRDSQDEVVEALYPIIGKLIKKFIVAEIAKLTESINETINDKFSISQIIKRLFKGKRTDADDVFQEVFEPIIEEVFVIEKDSGLLRGNFSRGSIADKDMVSGMLTAIKSFAEDAFSKEGQDLEDIKFENFQLSIQNFKSIYIATATSGIINSEFKEELLDDINSLAERVLMDRSFLSEEKRLNELIITTFINKD</sequence>
<name>A0A1B8TPI2_9FLAO</name>
<dbReference type="EMBL" id="LSFL01000042">
    <property type="protein sequence ID" value="OBY61560.1"/>
    <property type="molecule type" value="Genomic_DNA"/>
</dbReference>
<comment type="caution">
    <text evidence="1">The sequence shown here is derived from an EMBL/GenBank/DDBJ whole genome shotgun (WGS) entry which is preliminary data.</text>
</comment>
<evidence type="ECO:0000313" key="2">
    <source>
        <dbReference type="Proteomes" id="UP000092612"/>
    </source>
</evidence>
<keyword evidence="2" id="KW-1185">Reference proteome</keyword>
<dbReference type="KEGG" id="prn:BW723_11795"/>
<dbReference type="OrthoDB" id="5347798at2"/>